<evidence type="ECO:0000259" key="4">
    <source>
        <dbReference type="PROSITE" id="PS50043"/>
    </source>
</evidence>
<dbReference type="CDD" id="cd06170">
    <property type="entry name" value="LuxR_C_like"/>
    <property type="match status" value="1"/>
</dbReference>
<evidence type="ECO:0000313" key="6">
    <source>
        <dbReference type="EMBL" id="MDN5211197.1"/>
    </source>
</evidence>
<keyword evidence="1" id="KW-0805">Transcription regulation</keyword>
<dbReference type="SUPFAM" id="SSF46894">
    <property type="entry name" value="C-terminal effector domain of the bipartite response regulators"/>
    <property type="match status" value="1"/>
</dbReference>
<dbReference type="Pfam" id="PF08447">
    <property type="entry name" value="PAS_3"/>
    <property type="match status" value="1"/>
</dbReference>
<dbReference type="RefSeq" id="WP_346756532.1">
    <property type="nucleotide sequence ID" value="NZ_JAUJEB010000001.1"/>
</dbReference>
<feature type="domain" description="HTH luxR-type" evidence="4">
    <location>
        <begin position="205"/>
        <end position="270"/>
    </location>
</feature>
<dbReference type="InterPro" id="IPR000792">
    <property type="entry name" value="Tscrpt_reg_LuxR_C"/>
</dbReference>
<dbReference type="Gene3D" id="1.10.10.10">
    <property type="entry name" value="Winged helix-like DNA-binding domain superfamily/Winged helix DNA-binding domain"/>
    <property type="match status" value="1"/>
</dbReference>
<keyword evidence="2" id="KW-0238">DNA-binding</keyword>
<name>A0ABT8L0E1_9BACT</name>
<organism evidence="6 7">
    <name type="scientific">Agaribacillus aureus</name>
    <dbReference type="NCBI Taxonomy" id="3051825"/>
    <lineage>
        <taxon>Bacteria</taxon>
        <taxon>Pseudomonadati</taxon>
        <taxon>Bacteroidota</taxon>
        <taxon>Cytophagia</taxon>
        <taxon>Cytophagales</taxon>
        <taxon>Splendidivirgaceae</taxon>
        <taxon>Agaribacillus</taxon>
    </lineage>
</organism>
<dbReference type="Proteomes" id="UP001172083">
    <property type="component" value="Unassembled WGS sequence"/>
</dbReference>
<dbReference type="InterPro" id="IPR013655">
    <property type="entry name" value="PAS_fold_3"/>
</dbReference>
<dbReference type="SMART" id="SM00421">
    <property type="entry name" value="HTH_LUXR"/>
    <property type="match status" value="1"/>
</dbReference>
<evidence type="ECO:0000256" key="1">
    <source>
        <dbReference type="ARBA" id="ARBA00023015"/>
    </source>
</evidence>
<dbReference type="PROSITE" id="PS50043">
    <property type="entry name" value="HTH_LUXR_2"/>
    <property type="match status" value="1"/>
</dbReference>
<dbReference type="PRINTS" id="PR00038">
    <property type="entry name" value="HTHLUXR"/>
</dbReference>
<proteinExistence type="predicted"/>
<dbReference type="Gene3D" id="3.30.450.20">
    <property type="entry name" value="PAS domain"/>
    <property type="match status" value="1"/>
</dbReference>
<dbReference type="CDD" id="cd00130">
    <property type="entry name" value="PAS"/>
    <property type="match status" value="1"/>
</dbReference>
<dbReference type="InterPro" id="IPR036388">
    <property type="entry name" value="WH-like_DNA-bd_sf"/>
</dbReference>
<evidence type="ECO:0000259" key="5">
    <source>
        <dbReference type="PROSITE" id="PS50112"/>
    </source>
</evidence>
<dbReference type="EMBL" id="JAUJEB010000001">
    <property type="protein sequence ID" value="MDN5211197.1"/>
    <property type="molecule type" value="Genomic_DNA"/>
</dbReference>
<dbReference type="PANTHER" id="PTHR44688">
    <property type="entry name" value="DNA-BINDING TRANSCRIPTIONAL ACTIVATOR DEVR_DOSR"/>
    <property type="match status" value="1"/>
</dbReference>
<keyword evidence="3" id="KW-0804">Transcription</keyword>
<feature type="domain" description="PAS" evidence="5">
    <location>
        <begin position="69"/>
        <end position="126"/>
    </location>
</feature>
<gene>
    <name evidence="6" type="ORF">QQ020_04020</name>
</gene>
<dbReference type="PANTHER" id="PTHR44688:SF16">
    <property type="entry name" value="DNA-BINDING TRANSCRIPTIONAL ACTIVATOR DEVR_DOSR"/>
    <property type="match status" value="1"/>
</dbReference>
<dbReference type="InterPro" id="IPR035965">
    <property type="entry name" value="PAS-like_dom_sf"/>
</dbReference>
<comment type="caution">
    <text evidence="6">The sequence shown here is derived from an EMBL/GenBank/DDBJ whole genome shotgun (WGS) entry which is preliminary data.</text>
</comment>
<dbReference type="PROSITE" id="PS50112">
    <property type="entry name" value="PAS"/>
    <property type="match status" value="1"/>
</dbReference>
<evidence type="ECO:0000313" key="7">
    <source>
        <dbReference type="Proteomes" id="UP001172083"/>
    </source>
</evidence>
<dbReference type="InterPro" id="IPR000014">
    <property type="entry name" value="PAS"/>
</dbReference>
<dbReference type="InterPro" id="IPR016032">
    <property type="entry name" value="Sig_transdc_resp-reg_C-effctor"/>
</dbReference>
<evidence type="ECO:0000256" key="3">
    <source>
        <dbReference type="ARBA" id="ARBA00023163"/>
    </source>
</evidence>
<protein>
    <submittedName>
        <fullName evidence="6">LuxR C-terminal-related transcriptional regulator</fullName>
    </submittedName>
</protein>
<dbReference type="SUPFAM" id="SSF55785">
    <property type="entry name" value="PYP-like sensor domain (PAS domain)"/>
    <property type="match status" value="1"/>
</dbReference>
<evidence type="ECO:0000256" key="2">
    <source>
        <dbReference type="ARBA" id="ARBA00023125"/>
    </source>
</evidence>
<accession>A0ABT8L0E1</accession>
<reference evidence="6" key="1">
    <citation type="submission" date="2023-06" db="EMBL/GenBank/DDBJ databases">
        <title>Genomic of Agaribacillus aureum.</title>
        <authorList>
            <person name="Wang G."/>
        </authorList>
    </citation>
    <scope>NUCLEOTIDE SEQUENCE</scope>
    <source>
        <strain evidence="6">BMA12</strain>
    </source>
</reference>
<dbReference type="Pfam" id="PF00196">
    <property type="entry name" value="GerE"/>
    <property type="match status" value="1"/>
</dbReference>
<keyword evidence="7" id="KW-1185">Reference proteome</keyword>
<sequence length="272" mass="31365">MSFIADKLPVSGHALDVESVEPSWRNQPFDPNLPDYISLLYPNYAPDSILSIGPYFTYIYDCYHECYHFISKNIDRILGYTEKQLMKLSRDAIYDAIHPEDREAVFELAKESWRYIRGLQPNLRKKYKIGIDFRVRKSNGEYVHILLQKAILNQDKKGNVVHMVGVCTDISHWQKSNTVTLTITGTEDEQFFWSHQVDSPPIESKAEKHVLLSNREKQILTLIASGHSSRSIAQELSISPHTVNSHRRNIMEKLGVNKSTNMLHYAFNNGLI</sequence>
<dbReference type="PROSITE" id="PS00622">
    <property type="entry name" value="HTH_LUXR_1"/>
    <property type="match status" value="1"/>
</dbReference>